<accession>A0A2T6IKC1</accession>
<dbReference type="GO" id="GO:0001002">
    <property type="term" value="F:RNA polymerase III type 1 promoter sequence-specific DNA binding"/>
    <property type="evidence" value="ECO:0007669"/>
    <property type="project" value="TreeGrafter"/>
</dbReference>
<dbReference type="PANTHER" id="PTHR13230:SF5">
    <property type="entry name" value="GENERAL TRANSCRIPTION FACTOR 3C POLYPEPTIDE 5"/>
    <property type="match status" value="1"/>
</dbReference>
<dbReference type="EMBL" id="AFHV02002661">
    <property type="protein sequence ID" value="PUA85795.1"/>
    <property type="molecule type" value="Genomic_DNA"/>
</dbReference>
<feature type="compositionally biased region" description="Basic and acidic residues" evidence="1">
    <location>
        <begin position="160"/>
        <end position="188"/>
    </location>
</feature>
<dbReference type="Proteomes" id="UP000244488">
    <property type="component" value="Unassembled WGS sequence"/>
</dbReference>
<dbReference type="InterPro" id="IPR040454">
    <property type="entry name" value="TF_IIIC_Tfc1/Sfc1"/>
</dbReference>
<dbReference type="VEuPathDB" id="ToxoDB:TGBR9_255635"/>
<sequence length="425" mass="45713">MSLTCIRLTVDASSTSPLFIPPPLFCRFSQPANFRLDQLSVPPPSSSKGDAAAAVARALGVSTVPWAKAPQNRDARTAAIPAELASTTSSLCSSSSGSASACDASSFSASKTAGDREAEEADGETLAAGRRDNVNRVSVRLEPGTGASETDGDAPVSGDGSRDEHKAPQEETGDAERLGARARSEEEKKVGEEFNAVARFGDAEFPSLPPPAAMKASADERLLSRLRHLLAEQPLWLRSSLDLHLPAEFTAWRKKPAYAKTCFLFAGSCLFRSNEQLVAAWEMDRGGGASAAWDTILVYILKADSPRLRNRKRPGTLPSLFPAPSSTQDLMTEEEGGSSAPVPMPRNVSYLEQHFLIAPTRPSLLYQLREIQDEGVQKLLREAPALAAPCKETGWFSAATMKTLRELLAMKSQRMREKGDVHATS</sequence>
<evidence type="ECO:0000259" key="2">
    <source>
        <dbReference type="Pfam" id="PF09734"/>
    </source>
</evidence>
<protein>
    <submittedName>
        <fullName evidence="3">RNA polymerase III transcription factor (TF)IIIC subunit</fullName>
    </submittedName>
</protein>
<evidence type="ECO:0000256" key="1">
    <source>
        <dbReference type="SAM" id="MobiDB-lite"/>
    </source>
</evidence>
<proteinExistence type="predicted"/>
<dbReference type="GO" id="GO:0000127">
    <property type="term" value="C:transcription factor TFIIIC complex"/>
    <property type="evidence" value="ECO:0007669"/>
    <property type="project" value="InterPro"/>
</dbReference>
<feature type="region of interest" description="Disordered" evidence="1">
    <location>
        <begin position="89"/>
        <end position="188"/>
    </location>
</feature>
<dbReference type="Pfam" id="PF09734">
    <property type="entry name" value="Tau95"/>
    <property type="match status" value="1"/>
</dbReference>
<gene>
    <name evidence="3" type="ORF">TGBR9_255635</name>
</gene>
<organism evidence="3 4">
    <name type="scientific">Toxoplasma gondii TgCATBr9</name>
    <dbReference type="NCBI Taxonomy" id="943120"/>
    <lineage>
        <taxon>Eukaryota</taxon>
        <taxon>Sar</taxon>
        <taxon>Alveolata</taxon>
        <taxon>Apicomplexa</taxon>
        <taxon>Conoidasida</taxon>
        <taxon>Coccidia</taxon>
        <taxon>Eucoccidiorida</taxon>
        <taxon>Eimeriorina</taxon>
        <taxon>Sarcocystidae</taxon>
        <taxon>Toxoplasma</taxon>
    </lineage>
</organism>
<evidence type="ECO:0000313" key="4">
    <source>
        <dbReference type="Proteomes" id="UP000244488"/>
    </source>
</evidence>
<evidence type="ECO:0000313" key="3">
    <source>
        <dbReference type="EMBL" id="PUA85795.1"/>
    </source>
</evidence>
<dbReference type="GO" id="GO:0006384">
    <property type="term" value="P:transcription initiation at RNA polymerase III promoter"/>
    <property type="evidence" value="ECO:0007669"/>
    <property type="project" value="InterPro"/>
</dbReference>
<dbReference type="GO" id="GO:0001003">
    <property type="term" value="F:RNA polymerase III type 2 promoter sequence-specific DNA binding"/>
    <property type="evidence" value="ECO:0007669"/>
    <property type="project" value="TreeGrafter"/>
</dbReference>
<comment type="caution">
    <text evidence="3">The sequence shown here is derived from an EMBL/GenBank/DDBJ whole genome shotgun (WGS) entry which is preliminary data.</text>
</comment>
<feature type="compositionally biased region" description="Low complexity" evidence="1">
    <location>
        <begin position="89"/>
        <end position="110"/>
    </location>
</feature>
<dbReference type="PANTHER" id="PTHR13230">
    <property type="entry name" value="GENERAL TRANSCRIPTION FACTOR IIIC, POLYPEPTIDE 5"/>
    <property type="match status" value="1"/>
</dbReference>
<dbReference type="AlphaFoldDB" id="A0A2T6IKC1"/>
<feature type="region of interest" description="Disordered" evidence="1">
    <location>
        <begin position="310"/>
        <end position="343"/>
    </location>
</feature>
<reference evidence="3 4" key="1">
    <citation type="journal article" date="2016" name="Nat. Commun.">
        <title>Local admixture of amplified and diversified secreted pathogenesis determinants shapes mosaic Toxoplasma gondii genomes.</title>
        <authorList>
            <person name="Lorenzi H."/>
            <person name="Khan A."/>
            <person name="Behnke M.S."/>
            <person name="Namasivayam S."/>
            <person name="Swapna L.S."/>
            <person name="Hadjithomas M."/>
            <person name="Karamycheva S."/>
            <person name="Pinney D."/>
            <person name="Brunk B.P."/>
            <person name="Ajioka J.W."/>
            <person name="Ajzenberg D."/>
            <person name="Boothroyd J.C."/>
            <person name="Boyle J.P."/>
            <person name="Darde M.L."/>
            <person name="Diaz-Miranda M.A."/>
            <person name="Dubey J.P."/>
            <person name="Fritz H.M."/>
            <person name="Gennari S.M."/>
            <person name="Gregory B.D."/>
            <person name="Kim K."/>
            <person name="Saeij J.P."/>
            <person name="Su C."/>
            <person name="White M.W."/>
            <person name="Zhu X.Q."/>
            <person name="Howe D.K."/>
            <person name="Rosenthal B.M."/>
            <person name="Grigg M.E."/>
            <person name="Parkinson J."/>
            <person name="Liu L."/>
            <person name="Kissinger J.C."/>
            <person name="Roos D.S."/>
            <person name="Sibley L.D."/>
        </authorList>
    </citation>
    <scope>NUCLEOTIDE SEQUENCE [LARGE SCALE GENOMIC DNA]</scope>
    <source>
        <strain evidence="3 4">TgCATBr9</strain>
    </source>
</reference>
<feature type="domain" description="Transcription factor IIIC subunit 5 HTH" evidence="2">
    <location>
        <begin position="185"/>
        <end position="265"/>
    </location>
</feature>
<dbReference type="InterPro" id="IPR019136">
    <property type="entry name" value="TF_IIIC_su-5_HTH"/>
</dbReference>
<name>A0A2T6IKC1_TOXGO</name>